<name>A0A702WFC2_SALER</name>
<keyword evidence="1" id="KW-0472">Membrane</keyword>
<dbReference type="EMBL" id="DAAMKR010000001">
    <property type="protein sequence ID" value="HAC7061552.1"/>
    <property type="molecule type" value="Genomic_DNA"/>
</dbReference>
<comment type="caution">
    <text evidence="2">The sequence shown here is derived from an EMBL/GenBank/DDBJ whole genome shotgun (WGS) entry which is preliminary data.</text>
</comment>
<sequence length="57" mass="5833">MSEPLSGSCMAVALCGATVFRLFTGADFGIVFGAFAGTLFVATMPQILSPQSPPSSF</sequence>
<dbReference type="AlphaFoldDB" id="A0A702WFC2"/>
<proteinExistence type="predicted"/>
<keyword evidence="1" id="KW-0812">Transmembrane</keyword>
<feature type="transmembrane region" description="Helical" evidence="1">
    <location>
        <begin position="28"/>
        <end position="48"/>
    </location>
</feature>
<evidence type="ECO:0000313" key="2">
    <source>
        <dbReference type="EMBL" id="HAC7061552.1"/>
    </source>
</evidence>
<keyword evidence="1" id="KW-1133">Transmembrane helix</keyword>
<reference evidence="2" key="1">
    <citation type="journal article" date="2018" name="Genome Biol.">
        <title>SKESA: strategic k-mer extension for scrupulous assemblies.</title>
        <authorList>
            <person name="Souvorov A."/>
            <person name="Agarwala R."/>
            <person name="Lipman D.J."/>
        </authorList>
    </citation>
    <scope>NUCLEOTIDE SEQUENCE</scope>
    <source>
        <strain evidence="2">58-13</strain>
    </source>
</reference>
<reference evidence="2" key="2">
    <citation type="submission" date="2018-07" db="EMBL/GenBank/DDBJ databases">
        <authorList>
            <consortium name="NCBI Pathogen Detection Project"/>
        </authorList>
    </citation>
    <scope>NUCLEOTIDE SEQUENCE</scope>
    <source>
        <strain evidence="2">58-13</strain>
    </source>
</reference>
<organism evidence="2">
    <name type="scientific">Salmonella enterica</name>
    <name type="common">Salmonella choleraesuis</name>
    <dbReference type="NCBI Taxonomy" id="28901"/>
    <lineage>
        <taxon>Bacteria</taxon>
        <taxon>Pseudomonadati</taxon>
        <taxon>Pseudomonadota</taxon>
        <taxon>Gammaproteobacteria</taxon>
        <taxon>Enterobacterales</taxon>
        <taxon>Enterobacteriaceae</taxon>
        <taxon>Salmonella</taxon>
    </lineage>
</organism>
<protein>
    <submittedName>
        <fullName evidence="2">Uncharacterized protein</fullName>
    </submittedName>
</protein>
<dbReference type="InterPro" id="IPR032637">
    <property type="entry name" value="Phage_holin-like"/>
</dbReference>
<evidence type="ECO:0000256" key="1">
    <source>
        <dbReference type="SAM" id="Phobius"/>
    </source>
</evidence>
<accession>A0A702WFC2</accession>
<dbReference type="Pfam" id="PF16931">
    <property type="entry name" value="Phage_holin_8"/>
    <property type="match status" value="1"/>
</dbReference>
<gene>
    <name evidence="2" type="ORF">G0E24_01095</name>
</gene>